<keyword evidence="2 11" id="KW-0812">Transmembrane</keyword>
<dbReference type="Proteomes" id="UP001164746">
    <property type="component" value="Chromosome 3"/>
</dbReference>
<evidence type="ECO:0000256" key="9">
    <source>
        <dbReference type="PROSITE-ProRule" id="PRU00043"/>
    </source>
</evidence>
<organism evidence="14 15">
    <name type="scientific">Mya arenaria</name>
    <name type="common">Soft-shell clam</name>
    <dbReference type="NCBI Taxonomy" id="6604"/>
    <lineage>
        <taxon>Eukaryota</taxon>
        <taxon>Metazoa</taxon>
        <taxon>Spiralia</taxon>
        <taxon>Lophotrochozoa</taxon>
        <taxon>Mollusca</taxon>
        <taxon>Bivalvia</taxon>
        <taxon>Autobranchia</taxon>
        <taxon>Heteroconchia</taxon>
        <taxon>Euheterodonta</taxon>
        <taxon>Imparidentia</taxon>
        <taxon>Neoheterodontei</taxon>
        <taxon>Myida</taxon>
        <taxon>Myoidea</taxon>
        <taxon>Myidae</taxon>
        <taxon>Mya</taxon>
    </lineage>
</organism>
<feature type="transmembrane region" description="Helical" evidence="11">
    <location>
        <begin position="787"/>
        <end position="812"/>
    </location>
</feature>
<dbReference type="InterPro" id="IPR013164">
    <property type="entry name" value="Cadherin_N"/>
</dbReference>
<evidence type="ECO:0000256" key="6">
    <source>
        <dbReference type="ARBA" id="ARBA00022989"/>
    </source>
</evidence>
<dbReference type="EMBL" id="CP111014">
    <property type="protein sequence ID" value="WAR00044.1"/>
    <property type="molecule type" value="Genomic_DNA"/>
</dbReference>
<feature type="compositionally biased region" description="Basic and acidic residues" evidence="10">
    <location>
        <begin position="840"/>
        <end position="854"/>
    </location>
</feature>
<dbReference type="PANTHER" id="PTHR24028:SF146">
    <property type="entry name" value="CADHERIN 96CB, ISOFORM D-RELATED"/>
    <property type="match status" value="1"/>
</dbReference>
<dbReference type="CDD" id="cd11304">
    <property type="entry name" value="Cadherin_repeat"/>
    <property type="match status" value="7"/>
</dbReference>
<evidence type="ECO:0000256" key="8">
    <source>
        <dbReference type="ARBA" id="ARBA00023180"/>
    </source>
</evidence>
<comment type="subcellular location">
    <subcellularLocation>
        <location evidence="1">Membrane</location>
        <topology evidence="1">Single-pass membrane protein</topology>
    </subcellularLocation>
</comment>
<keyword evidence="3" id="KW-0677">Repeat</keyword>
<evidence type="ECO:0000256" key="1">
    <source>
        <dbReference type="ARBA" id="ARBA00004167"/>
    </source>
</evidence>
<evidence type="ECO:0000256" key="3">
    <source>
        <dbReference type="ARBA" id="ARBA00022737"/>
    </source>
</evidence>
<feature type="region of interest" description="Disordered" evidence="10">
    <location>
        <begin position="1088"/>
        <end position="1119"/>
    </location>
</feature>
<evidence type="ECO:0000256" key="5">
    <source>
        <dbReference type="ARBA" id="ARBA00022889"/>
    </source>
</evidence>
<keyword evidence="6 11" id="KW-1133">Transmembrane helix</keyword>
<feature type="region of interest" description="Disordered" evidence="10">
    <location>
        <begin position="1002"/>
        <end position="1040"/>
    </location>
</feature>
<dbReference type="SUPFAM" id="SSF49313">
    <property type="entry name" value="Cadherin-like"/>
    <property type="match status" value="7"/>
</dbReference>
<dbReference type="InterPro" id="IPR002126">
    <property type="entry name" value="Cadherin-like_dom"/>
</dbReference>
<feature type="domain" description="Cadherin" evidence="13">
    <location>
        <begin position="361"/>
        <end position="464"/>
    </location>
</feature>
<evidence type="ECO:0000256" key="2">
    <source>
        <dbReference type="ARBA" id="ARBA00022692"/>
    </source>
</evidence>
<feature type="domain" description="Cadherin" evidence="13">
    <location>
        <begin position="688"/>
        <end position="779"/>
    </location>
</feature>
<name>A0ABY7DT20_MYAAR</name>
<feature type="domain" description="Cadherin" evidence="13">
    <location>
        <begin position="567"/>
        <end position="670"/>
    </location>
</feature>
<feature type="region of interest" description="Disordered" evidence="10">
    <location>
        <begin position="826"/>
        <end position="860"/>
    </location>
</feature>
<dbReference type="SMART" id="SM00112">
    <property type="entry name" value="CA"/>
    <property type="match status" value="7"/>
</dbReference>
<reference evidence="14" key="1">
    <citation type="submission" date="2022-11" db="EMBL/GenBank/DDBJ databases">
        <title>Centuries of genome instability and evolution in soft-shell clam transmissible cancer (bioRxiv).</title>
        <authorList>
            <person name="Hart S.F.M."/>
            <person name="Yonemitsu M.A."/>
            <person name="Giersch R.M."/>
            <person name="Beal B.F."/>
            <person name="Arriagada G."/>
            <person name="Davis B.W."/>
            <person name="Ostrander E.A."/>
            <person name="Goff S.P."/>
            <person name="Metzger M.J."/>
        </authorList>
    </citation>
    <scope>NUCLEOTIDE SEQUENCE</scope>
    <source>
        <strain evidence="14">MELC-2E11</strain>
        <tissue evidence="14">Siphon/mantle</tissue>
    </source>
</reference>
<feature type="compositionally biased region" description="Polar residues" evidence="10">
    <location>
        <begin position="1030"/>
        <end position="1040"/>
    </location>
</feature>
<keyword evidence="4 9" id="KW-0106">Calcium</keyword>
<dbReference type="Gene3D" id="2.60.40.60">
    <property type="entry name" value="Cadherins"/>
    <property type="match status" value="7"/>
</dbReference>
<keyword evidence="5" id="KW-0130">Cell adhesion</keyword>
<dbReference type="PROSITE" id="PS50268">
    <property type="entry name" value="CADHERIN_2"/>
    <property type="match status" value="7"/>
</dbReference>
<feature type="chain" id="PRO_5046487129" evidence="12">
    <location>
        <begin position="27"/>
        <end position="1138"/>
    </location>
</feature>
<dbReference type="PROSITE" id="PS00232">
    <property type="entry name" value="CADHERIN_1"/>
    <property type="match status" value="3"/>
</dbReference>
<keyword evidence="7 11" id="KW-0472">Membrane</keyword>
<keyword evidence="12" id="KW-0732">Signal</keyword>
<dbReference type="Pfam" id="PF08266">
    <property type="entry name" value="Cadherin_2"/>
    <property type="match status" value="1"/>
</dbReference>
<accession>A0ABY7DT20</accession>
<keyword evidence="15" id="KW-1185">Reference proteome</keyword>
<evidence type="ECO:0000256" key="12">
    <source>
        <dbReference type="SAM" id="SignalP"/>
    </source>
</evidence>
<feature type="domain" description="Cadherin" evidence="13">
    <location>
        <begin position="135"/>
        <end position="245"/>
    </location>
</feature>
<feature type="compositionally biased region" description="Polar residues" evidence="10">
    <location>
        <begin position="1003"/>
        <end position="1018"/>
    </location>
</feature>
<feature type="signal peptide" evidence="12">
    <location>
        <begin position="1"/>
        <end position="26"/>
    </location>
</feature>
<dbReference type="InterPro" id="IPR015919">
    <property type="entry name" value="Cadherin-like_sf"/>
</dbReference>
<proteinExistence type="predicted"/>
<dbReference type="PANTHER" id="PTHR24028">
    <property type="entry name" value="CADHERIN-87A"/>
    <property type="match status" value="1"/>
</dbReference>
<evidence type="ECO:0000313" key="14">
    <source>
        <dbReference type="EMBL" id="WAR00044.1"/>
    </source>
</evidence>
<feature type="domain" description="Cadherin" evidence="13">
    <location>
        <begin position="479"/>
        <end position="566"/>
    </location>
</feature>
<keyword evidence="8" id="KW-0325">Glycoprotein</keyword>
<feature type="domain" description="Cadherin" evidence="13">
    <location>
        <begin position="246"/>
        <end position="354"/>
    </location>
</feature>
<feature type="compositionally biased region" description="Low complexity" evidence="10">
    <location>
        <begin position="829"/>
        <end position="839"/>
    </location>
</feature>
<protein>
    <submittedName>
        <fullName evidence="14">PC11X-like protein</fullName>
    </submittedName>
</protein>
<dbReference type="PRINTS" id="PR00205">
    <property type="entry name" value="CADHERIN"/>
</dbReference>
<gene>
    <name evidence="14" type="ORF">MAR_024416</name>
</gene>
<sequence length="1138" mass="126263">MKRPAVSVVCCLAVVVFLLMTFAICADEVTYSIIENRTPGYYIGNIAQDSDVTQNVSESVTYRFYEDNQFTKYFVIDNTNGNLNTSATVVDHEELCSFPNCQMTFEVSVIGKLFFDIVDVTVNILDENDNAPIFTNAKDVINISEDAEVSLVYDIATASDADMLENNTIRGYTLVPSSDKFSLVGVKNSNDFVLKLKLETYLDRETQDNYNLELLVFDSGKPSAMTSTHSFVVNVSDFNDNPPMFDSKEYKVTVNETIIPNTVILTVSATDKDSGDNGRVSYHIKRQSNVDTIERFFKVNEDTGNISVISELRHESAEMYEFIVEAMDNGISPLTNETTVKVSVNDVENNAPAIVIKLFKPGNIDYVDVEENQPTGFFIAHVDVTDNDKGDSGKYSCNITNSVFRLETFQNRGFKVIASGQLDRETVAMHNVTVLCHDYGIPPKYSSKTFFVRVTDVNDNDPEFYKPVYLVSKNENMKGEVVTRVSARDFDAGNNGTVEYLLENPNGDFSIDNSTGVVKMETDLDREEMDIRVFRVLAVDKGQARRTGTATVSLTLIDVNDNAPVIVPTRPEFKIAENLVANTSVGLIHAEDRDIGDNAKYDFSFAPLQTALPFDILPNGEIRTKQTLDREQHSRYDIPVKVTDHGNPALSSTQSVTIFVTDENDNAPIVSFPNDSNNTVQFLYQMGGYNVVTTISAHDTDAGANGTLVFSIIGGNDENIFEIDPDLGELSIINYIDIKEDQTVTLTIEVKDRGTSPKSIRVNLIVELIYTNGTGAKAIQGDSNNKYIIISVVVIITTIAVAVAIIVVILFLRNADRRKHHEDLGARYSDSGISSGSDSHPPDAEVSGKEEGPGGRKKKEVSFSLQFSLDGIGGGKNEESNTEEYDKARYYDGPPSSVPPHGPPMYSVQNQEKIDSHMKALKLQQYLWEAKTRVWENTQEVRQLPLGDSESETSRDTVTCDSGRGGSEEDVSTASPVNEDKSVFGSLDSRSQRHVTFLPQPYYHSNLSTSSVRESTPIHQAPGSHRPHQVQGSHRPQSYKYSKPEQQLHNKLAIKNFTNPTYSAQNSYPNQMPMPHLELWRDGYYQGGMPARPRHDSGSSFRSNEDDGGSTTTSGSYTLEQNDIDVMDLYGHHGDLVV</sequence>
<dbReference type="Pfam" id="PF00028">
    <property type="entry name" value="Cadherin"/>
    <property type="match status" value="5"/>
</dbReference>
<evidence type="ECO:0000256" key="11">
    <source>
        <dbReference type="SAM" id="Phobius"/>
    </source>
</evidence>
<evidence type="ECO:0000256" key="10">
    <source>
        <dbReference type="SAM" id="MobiDB-lite"/>
    </source>
</evidence>
<dbReference type="InterPro" id="IPR020894">
    <property type="entry name" value="Cadherin_CS"/>
</dbReference>
<dbReference type="InterPro" id="IPR050174">
    <property type="entry name" value="Protocadherin/Cadherin-CA"/>
</dbReference>
<evidence type="ECO:0000256" key="4">
    <source>
        <dbReference type="ARBA" id="ARBA00022837"/>
    </source>
</evidence>
<feature type="region of interest" description="Disordered" evidence="10">
    <location>
        <begin position="943"/>
        <end position="987"/>
    </location>
</feature>
<evidence type="ECO:0000259" key="13">
    <source>
        <dbReference type="PROSITE" id="PS50268"/>
    </source>
</evidence>
<feature type="domain" description="Cadherin" evidence="13">
    <location>
        <begin position="25"/>
        <end position="134"/>
    </location>
</feature>
<evidence type="ECO:0000313" key="15">
    <source>
        <dbReference type="Proteomes" id="UP001164746"/>
    </source>
</evidence>
<evidence type="ECO:0000256" key="7">
    <source>
        <dbReference type="ARBA" id="ARBA00023136"/>
    </source>
</evidence>